<feature type="transmembrane region" description="Helical" evidence="1">
    <location>
        <begin position="21"/>
        <end position="49"/>
    </location>
</feature>
<dbReference type="HOGENOM" id="CLU_215009_0_0_9"/>
<name>Q8DSI1_STRMU</name>
<dbReference type="Proteomes" id="UP000002512">
    <property type="component" value="Chromosome"/>
</dbReference>
<organism evidence="2 3">
    <name type="scientific">Streptococcus mutans serotype c (strain ATCC 700610 / UA159)</name>
    <dbReference type="NCBI Taxonomy" id="210007"/>
    <lineage>
        <taxon>Bacteria</taxon>
        <taxon>Bacillati</taxon>
        <taxon>Bacillota</taxon>
        <taxon>Bacilli</taxon>
        <taxon>Lactobacillales</taxon>
        <taxon>Streptococcaceae</taxon>
        <taxon>Streptococcus</taxon>
    </lineage>
</organism>
<keyword evidence="1" id="KW-1133">Transmembrane helix</keyword>
<evidence type="ECO:0000256" key="1">
    <source>
        <dbReference type="SAM" id="Phobius"/>
    </source>
</evidence>
<dbReference type="AlphaFoldDB" id="Q8DSI1"/>
<dbReference type="PATRIC" id="fig|210007.7.peg.1610"/>
<evidence type="ECO:0000313" key="3">
    <source>
        <dbReference type="Proteomes" id="UP000002512"/>
    </source>
</evidence>
<dbReference type="KEGG" id="smu:SMU_1804c"/>
<dbReference type="STRING" id="210007.SMU_1804c"/>
<protein>
    <submittedName>
        <fullName evidence="2">Uncharacterized protein</fullName>
    </submittedName>
</protein>
<keyword evidence="1" id="KW-0812">Transmembrane</keyword>
<reference evidence="2 3" key="1">
    <citation type="journal article" date="2002" name="Proc. Natl. Acad. Sci. U.S.A.">
        <title>Genome sequence of Streptococcus mutans UA159, a cariogenic dental pathogen.</title>
        <authorList>
            <person name="Ajdic D."/>
            <person name="McShan W.M."/>
            <person name="McLaughlin R.E."/>
            <person name="Savic G."/>
            <person name="Chang J."/>
            <person name="Carson M.B."/>
            <person name="Primeaux C."/>
            <person name="Tian R."/>
            <person name="Kenton S."/>
            <person name="Jia H."/>
            <person name="Lin S."/>
            <person name="Qian Y."/>
            <person name="Li S."/>
            <person name="Zhu H."/>
            <person name="Najar F."/>
            <person name="Lai H."/>
            <person name="White J."/>
            <person name="Roe B.A."/>
            <person name="Ferretti J.J."/>
        </authorList>
    </citation>
    <scope>NUCLEOTIDE SEQUENCE [LARGE SCALE GENOMIC DNA]</scope>
    <source>
        <strain evidence="3">ATCC 700610 / UA159</strain>
    </source>
</reference>
<proteinExistence type="predicted"/>
<keyword evidence="3" id="KW-1185">Reference proteome</keyword>
<dbReference type="EMBL" id="AE014133">
    <property type="protein sequence ID" value="AAN59429.1"/>
    <property type="molecule type" value="Genomic_DNA"/>
</dbReference>
<sequence length="51" mass="5699">MSEIEIKKIWRISMKKLSLGLILAVVVILLAFLNPYLAGIIGIAGVWFLKD</sequence>
<evidence type="ECO:0000313" key="2">
    <source>
        <dbReference type="EMBL" id="AAN59429.1"/>
    </source>
</evidence>
<gene>
    <name evidence="2" type="ordered locus">SMU_1804c</name>
</gene>
<keyword evidence="1" id="KW-0472">Membrane</keyword>
<accession>Q8DSI1</accession>